<reference evidence="1" key="1">
    <citation type="submission" date="2022-08" db="UniProtKB">
        <authorList>
            <consortium name="EnsemblMetazoa"/>
        </authorList>
    </citation>
    <scope>IDENTIFICATION</scope>
    <source>
        <strain evidence="1">05x7-T-G4-1.051#20</strain>
    </source>
</reference>
<dbReference type="AlphaFoldDB" id="A0A8W8HUY4"/>
<sequence length="117" mass="13435">MVKAIYLLVTNNVVEKDCRRPDERVILEYELGDNLQYPLYCKVGDINKSSWKRSDVPISAGEYVFDNKKYSLDDKSPPEYNLKLKKSLLKNDAGKYSCTEGSKEIKIYILIAKGYVS</sequence>
<dbReference type="EnsemblMetazoa" id="G11079.1">
    <property type="protein sequence ID" value="G11079.1:cds"/>
    <property type="gene ID" value="G11079"/>
</dbReference>
<organism evidence="1 2">
    <name type="scientific">Magallana gigas</name>
    <name type="common">Pacific oyster</name>
    <name type="synonym">Crassostrea gigas</name>
    <dbReference type="NCBI Taxonomy" id="29159"/>
    <lineage>
        <taxon>Eukaryota</taxon>
        <taxon>Metazoa</taxon>
        <taxon>Spiralia</taxon>
        <taxon>Lophotrochozoa</taxon>
        <taxon>Mollusca</taxon>
        <taxon>Bivalvia</taxon>
        <taxon>Autobranchia</taxon>
        <taxon>Pteriomorphia</taxon>
        <taxon>Ostreida</taxon>
        <taxon>Ostreoidea</taxon>
        <taxon>Ostreidae</taxon>
        <taxon>Magallana</taxon>
    </lineage>
</organism>
<accession>A0A8W8HUY4</accession>
<keyword evidence="2" id="KW-1185">Reference proteome</keyword>
<name>A0A8W8HUY4_MAGGI</name>
<evidence type="ECO:0000313" key="2">
    <source>
        <dbReference type="Proteomes" id="UP000005408"/>
    </source>
</evidence>
<protein>
    <submittedName>
        <fullName evidence="1">Uncharacterized protein</fullName>
    </submittedName>
</protein>
<evidence type="ECO:0000313" key="1">
    <source>
        <dbReference type="EnsemblMetazoa" id="G11079.1:cds"/>
    </source>
</evidence>
<proteinExistence type="predicted"/>
<dbReference type="Proteomes" id="UP000005408">
    <property type="component" value="Unassembled WGS sequence"/>
</dbReference>